<evidence type="ECO:0000313" key="2">
    <source>
        <dbReference type="Proteomes" id="UP000199440"/>
    </source>
</evidence>
<dbReference type="AlphaFoldDB" id="A0A1G9LCK9"/>
<sequence>MTFGKDNAEIVVRKNDKWHIADIFTKSEVVIELQNSPIQKDVIRKGEEFYGRRMIWLINGVHFKDNFFIRELDDYNYKWNVKHNLTNDQKGKKRFCWHYARKCWFMFKRPVFIDFGEKTLFWIKEGMGAKHGIGEFVSKASFIDKYGGDYEYYNEQMAKGVRLT</sequence>
<evidence type="ECO:0000313" key="1">
    <source>
        <dbReference type="EMBL" id="SDL59712.1"/>
    </source>
</evidence>
<keyword evidence="2" id="KW-1185">Reference proteome</keyword>
<dbReference type="EMBL" id="FNGV01000002">
    <property type="protein sequence ID" value="SDL59712.1"/>
    <property type="molecule type" value="Genomic_DNA"/>
</dbReference>
<dbReference type="RefSeq" id="WP_089886281.1">
    <property type="nucleotide sequence ID" value="NZ_FNGV01000002.1"/>
</dbReference>
<protein>
    <recommendedName>
        <fullName evidence="3">Competence protein CoiA-like family protein</fullName>
    </recommendedName>
</protein>
<evidence type="ECO:0008006" key="3">
    <source>
        <dbReference type="Google" id="ProtNLM"/>
    </source>
</evidence>
<name>A0A1G9LCK9_9FLAO</name>
<dbReference type="STRING" id="192904.SAMN04488514_10211"/>
<organism evidence="1 2">
    <name type="scientific">Kriegella aquimaris</name>
    <dbReference type="NCBI Taxonomy" id="192904"/>
    <lineage>
        <taxon>Bacteria</taxon>
        <taxon>Pseudomonadati</taxon>
        <taxon>Bacteroidota</taxon>
        <taxon>Flavobacteriia</taxon>
        <taxon>Flavobacteriales</taxon>
        <taxon>Flavobacteriaceae</taxon>
        <taxon>Kriegella</taxon>
    </lineage>
</organism>
<proteinExistence type="predicted"/>
<reference evidence="1 2" key="1">
    <citation type="submission" date="2016-10" db="EMBL/GenBank/DDBJ databases">
        <authorList>
            <person name="de Groot N.N."/>
        </authorList>
    </citation>
    <scope>NUCLEOTIDE SEQUENCE [LARGE SCALE GENOMIC DNA]</scope>
    <source>
        <strain evidence="1 2">DSM 19886</strain>
    </source>
</reference>
<gene>
    <name evidence="1" type="ORF">SAMN04488514_10211</name>
</gene>
<dbReference type="OrthoDB" id="4212451at2"/>
<accession>A0A1G9LCK9</accession>
<dbReference type="Proteomes" id="UP000199440">
    <property type="component" value="Unassembled WGS sequence"/>
</dbReference>